<feature type="compositionally biased region" description="Low complexity" evidence="1">
    <location>
        <begin position="28"/>
        <end position="42"/>
    </location>
</feature>
<evidence type="ECO:0000313" key="3">
    <source>
        <dbReference type="Proteomes" id="UP000008383"/>
    </source>
</evidence>
<dbReference type="RefSeq" id="XP_003020822.1">
    <property type="nucleotide sequence ID" value="XM_003020776.1"/>
</dbReference>
<dbReference type="GeneID" id="9577593"/>
<dbReference type="KEGG" id="tve:TRV_05048"/>
<feature type="region of interest" description="Disordered" evidence="1">
    <location>
        <begin position="1"/>
        <end position="42"/>
    </location>
</feature>
<accession>D4DD41</accession>
<dbReference type="AlphaFoldDB" id="D4DD41"/>
<proteinExistence type="predicted"/>
<dbReference type="HOGENOM" id="CLU_3260409_0_0_1"/>
<keyword evidence="3" id="KW-1185">Reference proteome</keyword>
<name>D4DD41_TRIVH</name>
<dbReference type="Proteomes" id="UP000008383">
    <property type="component" value="Unassembled WGS sequence"/>
</dbReference>
<protein>
    <submittedName>
        <fullName evidence="2">Uncharacterized protein</fullName>
    </submittedName>
</protein>
<reference evidence="3" key="1">
    <citation type="journal article" date="2011" name="Genome Biol.">
        <title>Comparative and functional genomics provide insights into the pathogenicity of dermatophytic fungi.</title>
        <authorList>
            <person name="Burmester A."/>
            <person name="Shelest E."/>
            <person name="Gloeckner G."/>
            <person name="Heddergott C."/>
            <person name="Schindler S."/>
            <person name="Staib P."/>
            <person name="Heidel A."/>
            <person name="Felder M."/>
            <person name="Petzold A."/>
            <person name="Szafranski K."/>
            <person name="Feuermann M."/>
            <person name="Pedruzzi I."/>
            <person name="Priebe S."/>
            <person name="Groth M."/>
            <person name="Winkler R."/>
            <person name="Li W."/>
            <person name="Kniemeyer O."/>
            <person name="Schroeckh V."/>
            <person name="Hertweck C."/>
            <person name="Hube B."/>
            <person name="White T.C."/>
            <person name="Platzer M."/>
            <person name="Guthke R."/>
            <person name="Heitman J."/>
            <person name="Woestemeyer J."/>
            <person name="Zipfel P.F."/>
            <person name="Monod M."/>
            <person name="Brakhage A.A."/>
        </authorList>
    </citation>
    <scope>NUCLEOTIDE SEQUENCE [LARGE SCALE GENOMIC DNA]</scope>
    <source>
        <strain evidence="3">HKI 0517</strain>
    </source>
</reference>
<gene>
    <name evidence="2" type="ORF">TRV_05048</name>
</gene>
<evidence type="ECO:0000313" key="2">
    <source>
        <dbReference type="EMBL" id="EFE40204.1"/>
    </source>
</evidence>
<feature type="compositionally biased region" description="Basic and acidic residues" evidence="1">
    <location>
        <begin position="9"/>
        <end position="25"/>
    </location>
</feature>
<evidence type="ECO:0000256" key="1">
    <source>
        <dbReference type="SAM" id="MobiDB-lite"/>
    </source>
</evidence>
<comment type="caution">
    <text evidence="2">The sequence shown here is derived from an EMBL/GenBank/DDBJ whole genome shotgun (WGS) entry which is preliminary data.</text>
</comment>
<organism evidence="2 3">
    <name type="scientific">Trichophyton verrucosum (strain HKI 0517)</name>
    <dbReference type="NCBI Taxonomy" id="663202"/>
    <lineage>
        <taxon>Eukaryota</taxon>
        <taxon>Fungi</taxon>
        <taxon>Dikarya</taxon>
        <taxon>Ascomycota</taxon>
        <taxon>Pezizomycotina</taxon>
        <taxon>Eurotiomycetes</taxon>
        <taxon>Eurotiomycetidae</taxon>
        <taxon>Onygenales</taxon>
        <taxon>Arthrodermataceae</taxon>
        <taxon>Trichophyton</taxon>
    </lineage>
</organism>
<dbReference type="EMBL" id="ACYE01000257">
    <property type="protein sequence ID" value="EFE40204.1"/>
    <property type="molecule type" value="Genomic_DNA"/>
</dbReference>
<sequence length="42" mass="4814">MQFGLVQQGEEKKTEEEKKEKEELYLRPVSNSPSSSTNNVTN</sequence>